<comment type="caution">
    <text evidence="1">The sequence shown here is derived from an EMBL/GenBank/DDBJ whole genome shotgun (WGS) entry which is preliminary data.</text>
</comment>
<protein>
    <submittedName>
        <fullName evidence="1">Uncharacterized protein</fullName>
    </submittedName>
</protein>
<gene>
    <name evidence="1" type="ORF">HMPREF9087_0741</name>
</gene>
<dbReference type="Proteomes" id="UP000004835">
    <property type="component" value="Unassembled WGS sequence"/>
</dbReference>
<dbReference type="EMBL" id="AEWT01000006">
    <property type="protein sequence ID" value="EGC70575.1"/>
    <property type="molecule type" value="Genomic_DNA"/>
</dbReference>
<sequence>MSKLNLKGKDRKKRIIWKLLFFANEFRQQHYGDKGITIKKVHD</sequence>
<proteinExistence type="predicted"/>
<organism evidence="1 2">
    <name type="scientific">Enterococcus casseliflavus ATCC 12755</name>
    <dbReference type="NCBI Taxonomy" id="888066"/>
    <lineage>
        <taxon>Bacteria</taxon>
        <taxon>Bacillati</taxon>
        <taxon>Bacillota</taxon>
        <taxon>Bacilli</taxon>
        <taxon>Lactobacillales</taxon>
        <taxon>Enterococcaceae</taxon>
        <taxon>Enterococcus</taxon>
    </lineage>
</organism>
<evidence type="ECO:0000313" key="2">
    <source>
        <dbReference type="Proteomes" id="UP000004835"/>
    </source>
</evidence>
<name>F0EH58_ENTCA</name>
<dbReference type="HOGENOM" id="CLU_212038_0_0_9"/>
<accession>F0EH58</accession>
<dbReference type="AlphaFoldDB" id="F0EH58"/>
<reference evidence="1 2" key="1">
    <citation type="submission" date="2011-01" db="EMBL/GenBank/DDBJ databases">
        <authorList>
            <person name="Muzny D."/>
            <person name="Qin X."/>
            <person name="Deng J."/>
            <person name="Jiang H."/>
            <person name="Liu Y."/>
            <person name="Qu J."/>
            <person name="Song X.-Z."/>
            <person name="Zhang L."/>
            <person name="Thornton R."/>
            <person name="Coyle M."/>
            <person name="Francisco L."/>
            <person name="Jackson L."/>
            <person name="Javaid M."/>
            <person name="Korchina V."/>
            <person name="Kovar C."/>
            <person name="Mata R."/>
            <person name="Mathew T."/>
            <person name="Ngo R."/>
            <person name="Nguyen L."/>
            <person name="Nguyen N."/>
            <person name="Okwuonu G."/>
            <person name="Ongeri F."/>
            <person name="Pham C."/>
            <person name="Simmons D."/>
            <person name="Wilczek-Boney K."/>
            <person name="Hale W."/>
            <person name="Jakkamsetti A."/>
            <person name="Pham P."/>
            <person name="Ruth R."/>
            <person name="San Lucas F."/>
            <person name="Warren J."/>
            <person name="Zhang J."/>
            <person name="Zhao Z."/>
            <person name="Zhou C."/>
            <person name="Zhu D."/>
            <person name="Lee S."/>
            <person name="Bess C."/>
            <person name="Blankenburg K."/>
            <person name="Forbes L."/>
            <person name="Fu Q."/>
            <person name="Gubbala S."/>
            <person name="Hirani K."/>
            <person name="Jayaseelan J.C."/>
            <person name="Lara F."/>
            <person name="Munidasa M."/>
            <person name="Palculict T."/>
            <person name="Patil S."/>
            <person name="Pu L.-L."/>
            <person name="Saada N."/>
            <person name="Tang L."/>
            <person name="Weissenberger G."/>
            <person name="Zhu Y."/>
            <person name="Hemphill L."/>
            <person name="Shang Y."/>
            <person name="Youmans B."/>
            <person name="Ayvaz T."/>
            <person name="Ross M."/>
            <person name="Santibanez J."/>
            <person name="Aqrawi P."/>
            <person name="Gross S."/>
            <person name="Joshi V."/>
            <person name="Fowler G."/>
            <person name="Nazareth L."/>
            <person name="Reid J."/>
            <person name="Worley K."/>
            <person name="Petrosino J."/>
            <person name="Highlander S."/>
            <person name="Gibbs R."/>
        </authorList>
    </citation>
    <scope>NUCLEOTIDE SEQUENCE [LARGE SCALE GENOMIC DNA]</scope>
    <source>
        <strain evidence="1 2">ATCC 12755</strain>
    </source>
</reference>
<evidence type="ECO:0000313" key="1">
    <source>
        <dbReference type="EMBL" id="EGC70575.1"/>
    </source>
</evidence>